<dbReference type="Gene3D" id="2.40.128.690">
    <property type="entry name" value="YycH protein, domain 3-like"/>
    <property type="match status" value="1"/>
</dbReference>
<feature type="domain" description="Regulatory protein YycH-like" evidence="2">
    <location>
        <begin position="38"/>
        <end position="270"/>
    </location>
</feature>
<evidence type="ECO:0000259" key="2">
    <source>
        <dbReference type="Pfam" id="PF09648"/>
    </source>
</evidence>
<keyword evidence="1" id="KW-1133">Transmembrane helix</keyword>
<dbReference type="Pfam" id="PF09648">
    <property type="entry name" value="YycI"/>
    <property type="match status" value="1"/>
</dbReference>
<sequence length="287" mass="33422">MDFKRIEWIFFLAFLGVNIFLFSIYREARSEQDVVYRSNQKIPIEQRLASDNIKTEGNFSKEHVEGYYLSGEPTNMQTALEQERKRLNNPNLLNQQTMVDETTLTHSVDDQVYISDDHKVEAVLQTFFMQENKLLFGKEYMYVPEWSKLDDDYPEIRAAQSYEGIPIDDSSSRLVLSLERQAELLEVVQYTQTHISNLMPLREASNLYSEEDAINTLYINNKIPSNSTIKWQRLAYTLNLRVRGKNVYVPAWFVAIEGPDETVQIERVNALTNRIVTNTPVQTVENT</sequence>
<dbReference type="Proteomes" id="UP000782705">
    <property type="component" value="Unassembled WGS sequence"/>
</dbReference>
<feature type="transmembrane region" description="Helical" evidence="1">
    <location>
        <begin position="6"/>
        <end position="25"/>
    </location>
</feature>
<dbReference type="InterPro" id="IPR018604">
    <property type="entry name" value="YycI-like"/>
</dbReference>
<keyword evidence="1" id="KW-0472">Membrane</keyword>
<gene>
    <name evidence="3" type="ORF">BAU17_09220</name>
</gene>
<dbReference type="RefSeq" id="WP_161902824.1">
    <property type="nucleotide sequence ID" value="NZ_MAEL01000052.1"/>
</dbReference>
<name>A0ABQ6YX75_9ENTE</name>
<accession>A0ABQ6YX75</accession>
<reference evidence="3 4" key="1">
    <citation type="submission" date="2016-06" db="EMBL/GenBank/DDBJ databases">
        <title>Four novel species of enterococci isolated from chicken manure.</title>
        <authorList>
            <person name="Van Tyne D."/>
        </authorList>
    </citation>
    <scope>NUCLEOTIDE SEQUENCE [LARGE SCALE GENOMIC DNA]</scope>
    <source>
        <strain evidence="3 4">CU12B</strain>
    </source>
</reference>
<keyword evidence="1" id="KW-0812">Transmembrane</keyword>
<protein>
    <recommendedName>
        <fullName evidence="2">Regulatory protein YycH-like domain-containing protein</fullName>
    </recommendedName>
</protein>
<comment type="caution">
    <text evidence="3">The sequence shown here is derived from an EMBL/GenBank/DDBJ whole genome shotgun (WGS) entry which is preliminary data.</text>
</comment>
<evidence type="ECO:0000313" key="3">
    <source>
        <dbReference type="EMBL" id="KAF1302425.1"/>
    </source>
</evidence>
<evidence type="ECO:0000256" key="1">
    <source>
        <dbReference type="SAM" id="Phobius"/>
    </source>
</evidence>
<evidence type="ECO:0000313" key="4">
    <source>
        <dbReference type="Proteomes" id="UP000782705"/>
    </source>
</evidence>
<organism evidence="3 4">
    <name type="scientific">Candidatus Enterococcus willemsii</name>
    <dbReference type="NCBI Taxonomy" id="1857215"/>
    <lineage>
        <taxon>Bacteria</taxon>
        <taxon>Bacillati</taxon>
        <taxon>Bacillota</taxon>
        <taxon>Bacilli</taxon>
        <taxon>Lactobacillales</taxon>
        <taxon>Enterococcaceae</taxon>
        <taxon>Enterococcus</taxon>
    </lineage>
</organism>
<proteinExistence type="predicted"/>
<keyword evidence="4" id="KW-1185">Reference proteome</keyword>
<dbReference type="EMBL" id="MAEL01000052">
    <property type="protein sequence ID" value="KAF1302425.1"/>
    <property type="molecule type" value="Genomic_DNA"/>
</dbReference>